<dbReference type="EMBL" id="CM044701">
    <property type="protein sequence ID" value="KAI5684483.1"/>
    <property type="molecule type" value="Genomic_DNA"/>
</dbReference>
<gene>
    <name evidence="1" type="ORF">M9H77_05711</name>
</gene>
<evidence type="ECO:0000313" key="2">
    <source>
        <dbReference type="Proteomes" id="UP001060085"/>
    </source>
</evidence>
<organism evidence="1 2">
    <name type="scientific">Catharanthus roseus</name>
    <name type="common">Madagascar periwinkle</name>
    <name type="synonym">Vinca rosea</name>
    <dbReference type="NCBI Taxonomy" id="4058"/>
    <lineage>
        <taxon>Eukaryota</taxon>
        <taxon>Viridiplantae</taxon>
        <taxon>Streptophyta</taxon>
        <taxon>Embryophyta</taxon>
        <taxon>Tracheophyta</taxon>
        <taxon>Spermatophyta</taxon>
        <taxon>Magnoliopsida</taxon>
        <taxon>eudicotyledons</taxon>
        <taxon>Gunneridae</taxon>
        <taxon>Pentapetalae</taxon>
        <taxon>asterids</taxon>
        <taxon>lamiids</taxon>
        <taxon>Gentianales</taxon>
        <taxon>Apocynaceae</taxon>
        <taxon>Rauvolfioideae</taxon>
        <taxon>Vinceae</taxon>
        <taxon>Catharanthinae</taxon>
        <taxon>Catharanthus</taxon>
    </lineage>
</organism>
<protein>
    <submittedName>
        <fullName evidence="1">Uncharacterized protein</fullName>
    </submittedName>
</protein>
<keyword evidence="2" id="KW-1185">Reference proteome</keyword>
<accession>A0ACC0CI33</accession>
<reference evidence="2" key="1">
    <citation type="journal article" date="2023" name="Nat. Plants">
        <title>Single-cell RNA sequencing provides a high-resolution roadmap for understanding the multicellular compartmentation of specialized metabolism.</title>
        <authorList>
            <person name="Sun S."/>
            <person name="Shen X."/>
            <person name="Li Y."/>
            <person name="Li Y."/>
            <person name="Wang S."/>
            <person name="Li R."/>
            <person name="Zhang H."/>
            <person name="Shen G."/>
            <person name="Guo B."/>
            <person name="Wei J."/>
            <person name="Xu J."/>
            <person name="St-Pierre B."/>
            <person name="Chen S."/>
            <person name="Sun C."/>
        </authorList>
    </citation>
    <scope>NUCLEOTIDE SEQUENCE [LARGE SCALE GENOMIC DNA]</scope>
</reference>
<comment type="caution">
    <text evidence="1">The sequence shown here is derived from an EMBL/GenBank/DDBJ whole genome shotgun (WGS) entry which is preliminary data.</text>
</comment>
<name>A0ACC0CI33_CATRO</name>
<evidence type="ECO:0000313" key="1">
    <source>
        <dbReference type="EMBL" id="KAI5684483.1"/>
    </source>
</evidence>
<sequence length="602" mass="69997">MEPKCKKVTSFLFTMNKPKNPSMRRSKIAKSFRDLHLKEDDHELLITLRRIWKIAVGQPDDGEFPSLGIFQCMAKLIDRGIKDKNWISRSKNMLIPYYAAHIIGTYTMNKAELADIAVKSGVIPPLMELLRGKMSWIEQRVAVRALGHIANHRRTFKTLISSVHEEEIVKLTMEIASTCLNTVYLEYLNLKCENRLEYHRDLITRSAVEMEERKAEEWGIQLQCWSLYLLNCFVTKKRCIHLICNKEFLHDLCGMWGGLVNIHNSSFSGVSLIRSLCLSQEGRKRIASSREVIENLCHLSRSSDEWQMKAIESLLLLLKDKETRNEVMNITSPFLVDLVEFNNGKRTKVGDIVTQVLLQDYGSIKYRQLVLKEGSRSKKSEKVLEEVWNLKVERRKRDEMMSEEEFRERKLLVAMLKREGNQKFWCGEIEEAVEKYTKGLDLCPLKMKKERIVLYSNRAQCYLLVKEAESAIRDTTRALCLSGVTAPHVKSLWRRSQAYDMKGLARQSLMDCLMFVNQRSKLKGKKVKIIPYYAVRMLNKQINATNLFDQAGRRKSSIDESRQEDVSASQRRNESHEADMTKDKDHNKKFPRKINKFLSGKI</sequence>
<dbReference type="Proteomes" id="UP001060085">
    <property type="component" value="Linkage Group LG01"/>
</dbReference>
<proteinExistence type="predicted"/>